<evidence type="ECO:0000259" key="1">
    <source>
        <dbReference type="Pfam" id="PF10988"/>
    </source>
</evidence>
<dbReference type="RefSeq" id="WP_273617805.1">
    <property type="nucleotide sequence ID" value="NZ_CP117417.1"/>
</dbReference>
<sequence length="244" mass="24658">MDFRKITSAFAPMIAIGMTAMLSGCHDGEVSLHGAGKPLAELDLSGPAPDSVVVLGPDAVKIEPGDKLAIKVDGAPDQASHLRFTLKDGTLGILRDRKGWNTGDAVSVLVTMPAPKSLTMTGSGKITAADLARKAEINIVGSGDIETPKVEGEKLEISIGGSGTYRGAGHTADLKVNIAGSGSAEMAAMKADKADISILGSGGAQFASDGAVKASMMGSGSVHVKGRAKCEVSAMGSGKLVCEP</sequence>
<dbReference type="InterPro" id="IPR021255">
    <property type="entry name" value="DUF2807"/>
</dbReference>
<dbReference type="Pfam" id="PF10988">
    <property type="entry name" value="DUF2807"/>
    <property type="match status" value="1"/>
</dbReference>
<dbReference type="Proteomes" id="UP001218231">
    <property type="component" value="Chromosome"/>
</dbReference>
<proteinExistence type="predicted"/>
<evidence type="ECO:0000313" key="3">
    <source>
        <dbReference type="Proteomes" id="UP001218231"/>
    </source>
</evidence>
<keyword evidence="3" id="KW-1185">Reference proteome</keyword>
<name>A0ABY7TW22_9SPHN</name>
<protein>
    <submittedName>
        <fullName evidence="2">DUF2807 domain-containing protein</fullName>
    </submittedName>
</protein>
<accession>A0ABY7TW22</accession>
<feature type="domain" description="Putative auto-transporter adhesin head GIN" evidence="1">
    <location>
        <begin position="50"/>
        <end position="228"/>
    </location>
</feature>
<gene>
    <name evidence="2" type="ORF">PQ457_00085</name>
</gene>
<dbReference type="PROSITE" id="PS51257">
    <property type="entry name" value="PROKAR_LIPOPROTEIN"/>
    <property type="match status" value="1"/>
</dbReference>
<evidence type="ECO:0000313" key="2">
    <source>
        <dbReference type="EMBL" id="WCT77431.1"/>
    </source>
</evidence>
<organism evidence="2 3">
    <name type="scientific">Novosphingobium humi</name>
    <dbReference type="NCBI Taxonomy" id="2282397"/>
    <lineage>
        <taxon>Bacteria</taxon>
        <taxon>Pseudomonadati</taxon>
        <taxon>Pseudomonadota</taxon>
        <taxon>Alphaproteobacteria</taxon>
        <taxon>Sphingomonadales</taxon>
        <taxon>Sphingomonadaceae</taxon>
        <taxon>Novosphingobium</taxon>
    </lineage>
</organism>
<dbReference type="EMBL" id="CP117417">
    <property type="protein sequence ID" value="WCT77431.1"/>
    <property type="molecule type" value="Genomic_DNA"/>
</dbReference>
<dbReference type="Gene3D" id="2.160.20.120">
    <property type="match status" value="1"/>
</dbReference>
<reference evidence="2 3" key="1">
    <citation type="submission" date="2023-02" db="EMBL/GenBank/DDBJ databases">
        <title>Genome sequence of Novosphingobium humi KACC 19094.</title>
        <authorList>
            <person name="Kim S."/>
            <person name="Heo J."/>
            <person name="Kwon S.-W."/>
        </authorList>
    </citation>
    <scope>NUCLEOTIDE SEQUENCE [LARGE SCALE GENOMIC DNA]</scope>
    <source>
        <strain evidence="2 3">KACC 19094</strain>
    </source>
</reference>